<accession>J3NPN4</accession>
<reference evidence="4" key="2">
    <citation type="submission" date="2010-07" db="EMBL/GenBank/DDBJ databases">
        <authorList>
            <consortium name="The Broad Institute Genome Sequencing Platform"/>
            <consortium name="Broad Institute Genome Sequencing Center for Infectious Disease"/>
            <person name="Ma L.-J."/>
            <person name="Dead R."/>
            <person name="Young S."/>
            <person name="Zeng Q."/>
            <person name="Koehrsen M."/>
            <person name="Alvarado L."/>
            <person name="Berlin A."/>
            <person name="Chapman S.B."/>
            <person name="Chen Z."/>
            <person name="Freedman E."/>
            <person name="Gellesch M."/>
            <person name="Goldberg J."/>
            <person name="Griggs A."/>
            <person name="Gujja S."/>
            <person name="Heilman E.R."/>
            <person name="Heiman D."/>
            <person name="Hepburn T."/>
            <person name="Howarth C."/>
            <person name="Jen D."/>
            <person name="Larson L."/>
            <person name="Mehta T."/>
            <person name="Neiman D."/>
            <person name="Pearson M."/>
            <person name="Roberts A."/>
            <person name="Saif S."/>
            <person name="Shea T."/>
            <person name="Shenoy N."/>
            <person name="Sisk P."/>
            <person name="Stolte C."/>
            <person name="Sykes S."/>
            <person name="Walk T."/>
            <person name="White J."/>
            <person name="Yandava C."/>
            <person name="Haas B."/>
            <person name="Nusbaum C."/>
            <person name="Birren B."/>
        </authorList>
    </citation>
    <scope>NUCLEOTIDE SEQUENCE</scope>
    <source>
        <strain evidence="4">R3-111a-1</strain>
    </source>
</reference>
<proteinExistence type="predicted"/>
<reference evidence="6" key="1">
    <citation type="submission" date="2010-07" db="EMBL/GenBank/DDBJ databases">
        <title>The genome sequence of Gaeumannomyces graminis var. tritici strain R3-111a-1.</title>
        <authorList>
            <consortium name="The Broad Institute Genome Sequencing Platform"/>
            <person name="Ma L.-J."/>
            <person name="Dead R."/>
            <person name="Young S."/>
            <person name="Zeng Q."/>
            <person name="Koehrsen M."/>
            <person name="Alvarado L."/>
            <person name="Berlin A."/>
            <person name="Chapman S.B."/>
            <person name="Chen Z."/>
            <person name="Freedman E."/>
            <person name="Gellesch M."/>
            <person name="Goldberg J."/>
            <person name="Griggs A."/>
            <person name="Gujja S."/>
            <person name="Heilman E.R."/>
            <person name="Heiman D."/>
            <person name="Hepburn T."/>
            <person name="Howarth C."/>
            <person name="Jen D."/>
            <person name="Larson L."/>
            <person name="Mehta T."/>
            <person name="Neiman D."/>
            <person name="Pearson M."/>
            <person name="Roberts A."/>
            <person name="Saif S."/>
            <person name="Shea T."/>
            <person name="Shenoy N."/>
            <person name="Sisk P."/>
            <person name="Stolte C."/>
            <person name="Sykes S."/>
            <person name="Walk T."/>
            <person name="White J."/>
            <person name="Yandava C."/>
            <person name="Haas B."/>
            <person name="Nusbaum C."/>
            <person name="Birren B."/>
        </authorList>
    </citation>
    <scope>NUCLEOTIDE SEQUENCE [LARGE SCALE GENOMIC DNA]</scope>
    <source>
        <strain evidence="6">R3-111a-1</strain>
    </source>
</reference>
<keyword evidence="6" id="KW-1185">Reference proteome</keyword>
<dbReference type="AlphaFoldDB" id="J3NPN4"/>
<dbReference type="Pfam" id="PF06985">
    <property type="entry name" value="HET"/>
    <property type="match status" value="1"/>
</dbReference>
<evidence type="ECO:0000259" key="3">
    <source>
        <dbReference type="Pfam" id="PF06985"/>
    </source>
</evidence>
<evidence type="ECO:0000313" key="5">
    <source>
        <dbReference type="EnsemblFungi" id="EJT78139"/>
    </source>
</evidence>
<dbReference type="VEuPathDB" id="FungiDB:GGTG_03241"/>
<organism evidence="4">
    <name type="scientific">Gaeumannomyces tritici (strain R3-111a-1)</name>
    <name type="common">Wheat and barley take-all root rot fungus</name>
    <name type="synonym">Gaeumannomyces graminis var. tritici</name>
    <dbReference type="NCBI Taxonomy" id="644352"/>
    <lineage>
        <taxon>Eukaryota</taxon>
        <taxon>Fungi</taxon>
        <taxon>Dikarya</taxon>
        <taxon>Ascomycota</taxon>
        <taxon>Pezizomycotina</taxon>
        <taxon>Sordariomycetes</taxon>
        <taxon>Sordariomycetidae</taxon>
        <taxon>Magnaporthales</taxon>
        <taxon>Magnaporthaceae</taxon>
        <taxon>Gaeumannomyces</taxon>
    </lineage>
</organism>
<name>J3NPN4_GAET3</name>
<dbReference type="EMBL" id="GL385396">
    <property type="protein sequence ID" value="EJT78139.1"/>
    <property type="molecule type" value="Genomic_DNA"/>
</dbReference>
<evidence type="ECO:0000256" key="1">
    <source>
        <dbReference type="PROSITE-ProRule" id="PRU00023"/>
    </source>
</evidence>
<reference evidence="5" key="5">
    <citation type="submission" date="2018-04" db="UniProtKB">
        <authorList>
            <consortium name="EnsemblFungi"/>
        </authorList>
    </citation>
    <scope>IDENTIFICATION</scope>
    <source>
        <strain evidence="5">R3-111a-1</strain>
    </source>
</reference>
<dbReference type="PANTHER" id="PTHR33112">
    <property type="entry name" value="DOMAIN PROTEIN, PUTATIVE-RELATED"/>
    <property type="match status" value="1"/>
</dbReference>
<dbReference type="InterPro" id="IPR010730">
    <property type="entry name" value="HET"/>
</dbReference>
<keyword evidence="1" id="KW-0040">ANK repeat</keyword>
<feature type="domain" description="Heterokaryon incompatibility" evidence="3">
    <location>
        <begin position="362"/>
        <end position="452"/>
    </location>
</feature>
<dbReference type="PROSITE" id="PS50297">
    <property type="entry name" value="ANK_REP_REGION"/>
    <property type="match status" value="1"/>
</dbReference>
<dbReference type="GeneID" id="20343699"/>
<dbReference type="RefSeq" id="XP_009219284.1">
    <property type="nucleotide sequence ID" value="XM_009221020.1"/>
</dbReference>
<dbReference type="PROSITE" id="PS50088">
    <property type="entry name" value="ANK_REPEAT"/>
    <property type="match status" value="1"/>
</dbReference>
<dbReference type="Gene3D" id="1.25.40.20">
    <property type="entry name" value="Ankyrin repeat-containing domain"/>
    <property type="match status" value="1"/>
</dbReference>
<dbReference type="SMART" id="SM00248">
    <property type="entry name" value="ANK"/>
    <property type="match status" value="3"/>
</dbReference>
<gene>
    <name evidence="5" type="primary">20343699</name>
    <name evidence="4" type="ORF">GGTG_03241</name>
</gene>
<dbReference type="InterPro" id="IPR036770">
    <property type="entry name" value="Ankyrin_rpt-contain_sf"/>
</dbReference>
<dbReference type="HOGENOM" id="CLU_355269_0_0_1"/>
<dbReference type="OrthoDB" id="5125733at2759"/>
<protein>
    <recommendedName>
        <fullName evidence="3">Heterokaryon incompatibility domain-containing protein</fullName>
    </recommendedName>
</protein>
<evidence type="ECO:0000313" key="6">
    <source>
        <dbReference type="Proteomes" id="UP000006039"/>
    </source>
</evidence>
<dbReference type="SUPFAM" id="SSF48403">
    <property type="entry name" value="Ankyrin repeat"/>
    <property type="match status" value="1"/>
</dbReference>
<feature type="region of interest" description="Disordered" evidence="2">
    <location>
        <begin position="454"/>
        <end position="479"/>
    </location>
</feature>
<feature type="repeat" description="ANK" evidence="1">
    <location>
        <begin position="39"/>
        <end position="71"/>
    </location>
</feature>
<sequence>MEIPEFDWKSLLYGDPLEAEARVRYHIDHGLNPLSVSGHGKTLLHAAVRMNNLPVAKLAISLGVPVDARAWPRPHMTRWFSRITAGWTALFYGIRNTNYEICRLLLEHGASEALSFRQESPLSRAVKMRCEDIFWMLVEFGAKTLQHPMPLNRSPGGPPVAVSHRLVCFGSPPELLNSLEVFLLSQFGGNMSQTSDPAECLECSAGLTSAEESARTKFEVRKRNIQDWTAAADPFSYGFIRRCRICRQSISCLSEQFRPGSSERGIICAEHENSLARRGNREEDLLSLLRLRASISGDKSADPRHHLLLPAYWLVRCLKSHKECAQDSEFSALPRRVIDVGTIGSEQPPRLLEASQDQKAAYCALSYRWSDNPLRLLLENIEDLKVALPVGALPVQIQHAIRVARQLGFRYLWVDALCIIQNSEEDWKCEAANMGSIYFNSTLTIAAVDPPEDIGPDSGDLFTPSDPAASAPGPRLRGNLDTRGWVTQEEILSRRILSFTKAGAFWSCARWDCSDHCPDGMVPPKLEDEQTTWTQLKDQPNMNRRVQLWARNAKDKALGYRLWHAVLGDYTGRHLTRESDRFIALKGVESLFAARLEDQNLGGVWKRNVVRDLAWYRDGPSMRHQQLDAPSWSWGSATGSIKHLTGQDLEIYLAEDVQVFDSANGIQGSITFARGPLIPVKFRGSTLSFVRSSTRQHPQVYEPGIPSDKMHLIYFERGSTWWPDSPQYARGKGLVLHMGGFGLGVVPVSGAENTFKRIGLCPWTADMVRVLRSDFSYGMLAERNTTYTLI</sequence>
<evidence type="ECO:0000313" key="4">
    <source>
        <dbReference type="EMBL" id="EJT78139.1"/>
    </source>
</evidence>
<reference evidence="5" key="4">
    <citation type="journal article" date="2015" name="G3 (Bethesda)">
        <title>Genome sequences of three phytopathogenic species of the Magnaporthaceae family of fungi.</title>
        <authorList>
            <person name="Okagaki L.H."/>
            <person name="Nunes C.C."/>
            <person name="Sailsbery J."/>
            <person name="Clay B."/>
            <person name="Brown D."/>
            <person name="John T."/>
            <person name="Oh Y."/>
            <person name="Young N."/>
            <person name="Fitzgerald M."/>
            <person name="Haas B.J."/>
            <person name="Zeng Q."/>
            <person name="Young S."/>
            <person name="Adiconis X."/>
            <person name="Fan L."/>
            <person name="Levin J.Z."/>
            <person name="Mitchell T.K."/>
            <person name="Okubara P.A."/>
            <person name="Farman M.L."/>
            <person name="Kohn L.M."/>
            <person name="Birren B."/>
            <person name="Ma L.-J."/>
            <person name="Dean R.A."/>
        </authorList>
    </citation>
    <scope>NUCLEOTIDE SEQUENCE</scope>
    <source>
        <strain evidence="5">R3-111a-1</strain>
    </source>
</reference>
<dbReference type="PANTHER" id="PTHR33112:SF10">
    <property type="entry name" value="TOL"/>
    <property type="match status" value="1"/>
</dbReference>
<dbReference type="Pfam" id="PF12796">
    <property type="entry name" value="Ank_2"/>
    <property type="match status" value="1"/>
</dbReference>
<dbReference type="Proteomes" id="UP000006039">
    <property type="component" value="Unassembled WGS sequence"/>
</dbReference>
<dbReference type="Pfam" id="PF00023">
    <property type="entry name" value="Ank"/>
    <property type="match status" value="1"/>
</dbReference>
<reference evidence="4" key="3">
    <citation type="submission" date="2010-09" db="EMBL/GenBank/DDBJ databases">
        <title>Annotation of Gaeumannomyces graminis var. tritici R3-111a-1.</title>
        <authorList>
            <consortium name="The Broad Institute Genome Sequencing Platform"/>
            <person name="Ma L.-J."/>
            <person name="Dead R."/>
            <person name="Young S.K."/>
            <person name="Zeng Q."/>
            <person name="Gargeya S."/>
            <person name="Fitzgerald M."/>
            <person name="Haas B."/>
            <person name="Abouelleil A."/>
            <person name="Alvarado L."/>
            <person name="Arachchi H.M."/>
            <person name="Berlin A."/>
            <person name="Brown A."/>
            <person name="Chapman S.B."/>
            <person name="Chen Z."/>
            <person name="Dunbar C."/>
            <person name="Freedman E."/>
            <person name="Gearin G."/>
            <person name="Gellesch M."/>
            <person name="Goldberg J."/>
            <person name="Griggs A."/>
            <person name="Gujja S."/>
            <person name="Heiman D."/>
            <person name="Howarth C."/>
            <person name="Larson L."/>
            <person name="Lui A."/>
            <person name="MacDonald P.J.P."/>
            <person name="Mehta T."/>
            <person name="Montmayeur A."/>
            <person name="Murphy C."/>
            <person name="Neiman D."/>
            <person name="Pearson M."/>
            <person name="Priest M."/>
            <person name="Roberts A."/>
            <person name="Saif S."/>
            <person name="Shea T."/>
            <person name="Shenoy N."/>
            <person name="Sisk P."/>
            <person name="Stolte C."/>
            <person name="Sykes S."/>
            <person name="Yandava C."/>
            <person name="Wortman J."/>
            <person name="Nusbaum C."/>
            <person name="Birren B."/>
        </authorList>
    </citation>
    <scope>NUCLEOTIDE SEQUENCE</scope>
    <source>
        <strain evidence="4">R3-111a-1</strain>
    </source>
</reference>
<evidence type="ECO:0000256" key="2">
    <source>
        <dbReference type="SAM" id="MobiDB-lite"/>
    </source>
</evidence>
<dbReference type="EnsemblFungi" id="EJT78139">
    <property type="protein sequence ID" value="EJT78139"/>
    <property type="gene ID" value="GGTG_03241"/>
</dbReference>
<dbReference type="InterPro" id="IPR002110">
    <property type="entry name" value="Ankyrin_rpt"/>
</dbReference>